<evidence type="ECO:0000313" key="6">
    <source>
        <dbReference type="Proteomes" id="UP000650533"/>
    </source>
</evidence>
<evidence type="ECO:0000256" key="2">
    <source>
        <dbReference type="ARBA" id="ARBA00022737"/>
    </source>
</evidence>
<dbReference type="SUPFAM" id="SSF50952">
    <property type="entry name" value="Soluble quinoprotein glucose dehydrogenase"/>
    <property type="match status" value="1"/>
</dbReference>
<feature type="repeat" description="WD" evidence="3">
    <location>
        <begin position="1335"/>
        <end position="1369"/>
    </location>
</feature>
<feature type="repeat" description="WD" evidence="3">
    <location>
        <begin position="947"/>
        <end position="988"/>
    </location>
</feature>
<feature type="repeat" description="WD" evidence="3">
    <location>
        <begin position="1035"/>
        <end position="1070"/>
    </location>
</feature>
<proteinExistence type="predicted"/>
<dbReference type="Pfam" id="PF00400">
    <property type="entry name" value="WD40"/>
    <property type="match status" value="5"/>
</dbReference>
<dbReference type="SUPFAM" id="SSF50978">
    <property type="entry name" value="WD40 repeat-like"/>
    <property type="match status" value="1"/>
</dbReference>
<dbReference type="RefSeq" id="XP_043181558.1">
    <property type="nucleotide sequence ID" value="XM_043326126.1"/>
</dbReference>
<dbReference type="InterPro" id="IPR056884">
    <property type="entry name" value="NPHP3-like_N"/>
</dbReference>
<feature type="domain" description="Nephrocystin 3-like N-terminal" evidence="4">
    <location>
        <begin position="226"/>
        <end position="382"/>
    </location>
</feature>
<dbReference type="KEGG" id="rsx:RhiXN_06310"/>
<dbReference type="SUPFAM" id="SSF52540">
    <property type="entry name" value="P-loop containing nucleoside triphosphate hydrolases"/>
    <property type="match status" value="1"/>
</dbReference>
<evidence type="ECO:0000256" key="1">
    <source>
        <dbReference type="ARBA" id="ARBA00022574"/>
    </source>
</evidence>
<dbReference type="CDD" id="cd21037">
    <property type="entry name" value="MLKL_NTD"/>
    <property type="match status" value="1"/>
</dbReference>
<dbReference type="Gene3D" id="3.40.50.300">
    <property type="entry name" value="P-loop containing nucleotide triphosphate hydrolases"/>
    <property type="match status" value="1"/>
</dbReference>
<reference evidence="5" key="1">
    <citation type="submission" date="2020-05" db="EMBL/GenBank/DDBJ databases">
        <title>Evolutionary and genomic comparisons of hybrid uninucleate and nonhybrid Rhizoctonia fungi.</title>
        <authorList>
            <person name="Li C."/>
            <person name="Chen X."/>
        </authorList>
    </citation>
    <scope>NUCLEOTIDE SEQUENCE</scope>
    <source>
        <strain evidence="5">AG-1 IA</strain>
    </source>
</reference>
<dbReference type="Gene3D" id="2.130.10.10">
    <property type="entry name" value="YVTN repeat-like/Quinoprotein amine dehydrogenase"/>
    <property type="match status" value="5"/>
</dbReference>
<dbReference type="InterPro" id="IPR027417">
    <property type="entry name" value="P-loop_NTPase"/>
</dbReference>
<dbReference type="PROSITE" id="PS50082">
    <property type="entry name" value="WD_REPEATS_2"/>
    <property type="match status" value="5"/>
</dbReference>
<feature type="repeat" description="WD" evidence="3">
    <location>
        <begin position="992"/>
        <end position="1033"/>
    </location>
</feature>
<dbReference type="Proteomes" id="UP000650533">
    <property type="component" value="Chromosome 7"/>
</dbReference>
<dbReference type="InterPro" id="IPR011041">
    <property type="entry name" value="Quinoprot_gluc/sorb_DH_b-prop"/>
</dbReference>
<feature type="repeat" description="WD" evidence="3">
    <location>
        <begin position="813"/>
        <end position="854"/>
    </location>
</feature>
<dbReference type="PROSITE" id="PS50294">
    <property type="entry name" value="WD_REPEATS_REGION"/>
    <property type="match status" value="4"/>
</dbReference>
<evidence type="ECO:0000259" key="4">
    <source>
        <dbReference type="Pfam" id="PF24883"/>
    </source>
</evidence>
<organism evidence="5 6">
    <name type="scientific">Rhizoctonia solani</name>
    <dbReference type="NCBI Taxonomy" id="456999"/>
    <lineage>
        <taxon>Eukaryota</taxon>
        <taxon>Fungi</taxon>
        <taxon>Dikarya</taxon>
        <taxon>Basidiomycota</taxon>
        <taxon>Agaricomycotina</taxon>
        <taxon>Agaricomycetes</taxon>
        <taxon>Cantharellales</taxon>
        <taxon>Ceratobasidiaceae</taxon>
        <taxon>Rhizoctonia</taxon>
    </lineage>
</organism>
<dbReference type="EMBL" id="CP059664">
    <property type="protein sequence ID" value="QRW21321.1"/>
    <property type="molecule type" value="Genomic_DNA"/>
</dbReference>
<dbReference type="PANTHER" id="PTHR19848:SF8">
    <property type="entry name" value="F-BOX AND WD REPEAT DOMAIN CONTAINING 7"/>
    <property type="match status" value="1"/>
</dbReference>
<accession>A0A8H8NZR5</accession>
<dbReference type="InterPro" id="IPR059179">
    <property type="entry name" value="MLKL-like_MCAfunc"/>
</dbReference>
<dbReference type="InterPro" id="IPR036322">
    <property type="entry name" value="WD40_repeat_dom_sf"/>
</dbReference>
<dbReference type="PANTHER" id="PTHR19848">
    <property type="entry name" value="WD40 REPEAT PROTEIN"/>
    <property type="match status" value="1"/>
</dbReference>
<sequence>MPLRERLRKIKSDTKLRFLQSIEPKDTNAKTGKSPTPPVQNTPHDWVYLKTLCKSLDQAAKSFSPLKGALTDLIECIGIYEAVMQKRDDYHALYNELENLFQLLNDSFTLNIPPVMNTAIDSLCRSLQEEVAFIRQRQDRGKIRLYLEASHDVDEVLACYRRIQSYLQRISLNTNMSTWKIVDEIATDNRLKHLSPSLSARYNSTKAVELKRGPCTKNTRVQLLAQIHDWVESSGPGSIYWMNGMAGTGKTTIGYSLCEELDTCRKLAASFFCSRLLPECRDINLVIPTIAYQLARSSHPFRCALSNILEQDPDVHTSLPYIQFEALISKPLLEIKDALPDNLVVVIDALDECENKESTSRILDVLLTKSGGLQVKFIVSSRPEPEIRDEMIKQTNQAGSRVVLHELDKQIVQTDIKAYLRDALVQAQATEEQISALAERAGILFIYAATVVRYVGHDGFRRSHARLANVLESSSMSENKHKEIDELYNVVLQAALGDPELESGEKKDMQLVLHSVICAQEPLTVNALSQFLRMKNAEYVRAALSPLWSVLHISGSSELVTTLRASFPVYMLDSSRSGKFYCDSKAHNQNMALRCFNLHREIRPQFNICGLESSYIPDNQVKGLEEQVQKAISDGLLYASRYWGTHVQYSAGDTCLISELEEFLSVRLLLWMEVMNLKKYTEEMPKVLQIVERWEAERSPELNALIHDAWRFTSTFMHGAVSESTPHIYTSMLPFWPESSPIFKAYGRYTHRMMRVEGTAVGQRYHGLLATWTYGGSITSSALSPDGTQIAAGVWFDVLLLDSSTGQRLLPPLEGHGNYIRCIDFSPDGRHIVSGSDNGSVYVWSTRDGEAVIGPLANDCGLSSVAFSPDGAHIVFGTSSGDIYIRDGSNGDFVIDIPSPYDNWVSSVKYSPDGRCIVASSGWALSGDTPVLIWDAQTGTVLRTLALEDSPSHFSFADISPDGTRIAAGSTEGCVYIWDFQTGQVTLGPLIVPGADTAIKRVSFSSDASRLLSGSAHGTIWIWDTHSGDLILGPLERHTGAITLLKLLPDNNHFISGSMDDNLCLWDTRSMMPTPDPLQGHVSMVTGEMALGPTEVNHTYSEAKFSPDGAHIVLVLSDGVLLLDSHTGDIAMGPSKLPGSIQSIVFSPEGACIASSTANNIARISAVGTGQSLMTFHLQPSDAKDSRSSTTSVESPSLADCITAASDIGSGASRITSAELSKDFTLIAIASDEALCIHATHDGRVISGPFDVRLYTYTSIKISQDNALIGYSTEAGSLVVRDVQSGSELLELQEDGLLSRGFDFSPDGSHIVAISSAMDVCVWSTQTGQLVFGPLSGHADLVLSVAFSPDGKHIISGSRDTTIRVTDIQPFSTSFGGRLRGMGNEKEWVDSRWALEAIGLDSWRFENSTNAAANKAINIEERLSSGQF</sequence>
<name>A0A8H8NZR5_9AGAM</name>
<dbReference type="SMART" id="SM00320">
    <property type="entry name" value="WD40"/>
    <property type="match status" value="9"/>
</dbReference>
<dbReference type="CDD" id="cd00200">
    <property type="entry name" value="WD40"/>
    <property type="match status" value="1"/>
</dbReference>
<evidence type="ECO:0000313" key="5">
    <source>
        <dbReference type="EMBL" id="QRW21321.1"/>
    </source>
</evidence>
<keyword evidence="1 3" id="KW-0853">WD repeat</keyword>
<dbReference type="InterPro" id="IPR001680">
    <property type="entry name" value="WD40_rpt"/>
</dbReference>
<dbReference type="GeneID" id="67028589"/>
<evidence type="ECO:0000256" key="3">
    <source>
        <dbReference type="PROSITE-ProRule" id="PRU00221"/>
    </source>
</evidence>
<keyword evidence="2" id="KW-0677">Repeat</keyword>
<dbReference type="Pfam" id="PF24883">
    <property type="entry name" value="NPHP3_N"/>
    <property type="match status" value="1"/>
</dbReference>
<dbReference type="InterPro" id="IPR015943">
    <property type="entry name" value="WD40/YVTN_repeat-like_dom_sf"/>
</dbReference>
<protein>
    <submittedName>
        <fullName evidence="5">Peptidase C14</fullName>
    </submittedName>
</protein>
<gene>
    <name evidence="5" type="ORF">RhiXN_06310</name>
</gene>